<dbReference type="InterPro" id="IPR013780">
    <property type="entry name" value="Glyco_hydro_b"/>
</dbReference>
<dbReference type="InterPro" id="IPR006047">
    <property type="entry name" value="GH13_cat_dom"/>
</dbReference>
<dbReference type="PANTHER" id="PTHR46673:SF2">
    <property type="entry name" value="4F2 CELL-SURFACE ANTIGEN HEAVY CHAIN-LIKE"/>
    <property type="match status" value="1"/>
</dbReference>
<dbReference type="Pfam" id="PF00128">
    <property type="entry name" value="Alpha-amylase"/>
    <property type="match status" value="1"/>
</dbReference>
<organism evidence="4 5">
    <name type="scientific">Clupea harengus</name>
    <name type="common">Atlantic herring</name>
    <dbReference type="NCBI Taxonomy" id="7950"/>
    <lineage>
        <taxon>Eukaryota</taxon>
        <taxon>Metazoa</taxon>
        <taxon>Chordata</taxon>
        <taxon>Craniata</taxon>
        <taxon>Vertebrata</taxon>
        <taxon>Euteleostomi</taxon>
        <taxon>Actinopterygii</taxon>
        <taxon>Neopterygii</taxon>
        <taxon>Teleostei</taxon>
        <taxon>Clupei</taxon>
        <taxon>Clupeiformes</taxon>
        <taxon>Clupeoidei</taxon>
        <taxon>Clupeidae</taxon>
        <taxon>Clupea</taxon>
    </lineage>
</organism>
<keyword evidence="1" id="KW-1133">Transmembrane helix</keyword>
<evidence type="ECO:0000256" key="1">
    <source>
        <dbReference type="SAM" id="Phobius"/>
    </source>
</evidence>
<dbReference type="GO" id="GO:0005975">
    <property type="term" value="P:carbohydrate metabolic process"/>
    <property type="evidence" value="ECO:0007669"/>
    <property type="project" value="InterPro"/>
</dbReference>
<dbReference type="RefSeq" id="XP_012682389.2">
    <property type="nucleotide sequence ID" value="XM_012826935.3"/>
</dbReference>
<dbReference type="InterPro" id="IPR042280">
    <property type="entry name" value="SLC3A2"/>
</dbReference>
<gene>
    <name evidence="5" type="primary">LOC105899720</name>
</gene>
<evidence type="ECO:0000259" key="3">
    <source>
        <dbReference type="Pfam" id="PF16028"/>
    </source>
</evidence>
<dbReference type="GO" id="GO:1904273">
    <property type="term" value="P:L-alanine import across plasma membrane"/>
    <property type="evidence" value="ECO:0007669"/>
    <property type="project" value="TreeGrafter"/>
</dbReference>
<dbReference type="GO" id="GO:1903801">
    <property type="term" value="P:L-leucine import across plasma membrane"/>
    <property type="evidence" value="ECO:0007669"/>
    <property type="project" value="TreeGrafter"/>
</dbReference>
<dbReference type="InterPro" id="IPR017853">
    <property type="entry name" value="GH"/>
</dbReference>
<sequence length="499" mass="54599">MPLNADGERGYGSVNAGSGAGLAGNLGRAETVPLLMPEPEPEPEPFRWKPLSKEELELIAGGPGWNKFRSRLVLLFWVCWLVMLGAAIAIIVQSPRPVAPQLHWWEKEVFYRLQPALLMDSEGRAVGGFEVMREKLPYLKSLGVGALILEGFFPKGISPSNLTEMSHSIGTMPQFQKLLTESHQKDMKILLDLCNLDVLNEQGPMNNTEGLSDSSGYIQYSLKFWLEQGVSGFGICDTDATYSEKILMKWRALLQEFSEVDNERILVVRETTDSFVMTNASSGGVNATLVELVTRPLLPPSAHPLSAVEVATAVEENLQTPRTQWPSWTVGGPVSPELQRIVMVLLMTLPGTPVVSDGEEVSPAQNTTVNATEISVQGEGKKWRSALSLFQSLSTTRAREEALLFGTFTFLPFNASSSSSPTPPLAYLRSWGCVHFLVLLNLGSEPHPLSPDWAPSLPEGGVFVTSTKMERLGAVSLETLNMLPQEAIVIKLFESGSFA</sequence>
<dbReference type="Proteomes" id="UP000515152">
    <property type="component" value="Chromosome 9"/>
</dbReference>
<protein>
    <submittedName>
        <fullName evidence="5">4F2 cell-surface antigen heavy chain</fullName>
    </submittedName>
</protein>
<dbReference type="GO" id="GO:0015823">
    <property type="term" value="P:phenylalanine transport"/>
    <property type="evidence" value="ECO:0007669"/>
    <property type="project" value="TreeGrafter"/>
</dbReference>
<evidence type="ECO:0000313" key="4">
    <source>
        <dbReference type="Proteomes" id="UP000515152"/>
    </source>
</evidence>
<proteinExistence type="predicted"/>
<evidence type="ECO:0000259" key="2">
    <source>
        <dbReference type="Pfam" id="PF00128"/>
    </source>
</evidence>
<dbReference type="InterPro" id="IPR031984">
    <property type="entry name" value="SLC3A2_N"/>
</dbReference>
<dbReference type="PANTHER" id="PTHR46673">
    <property type="entry name" value="4F2 CELL-SURFACE ANTIGEN HEAVY CHAIN"/>
    <property type="match status" value="1"/>
</dbReference>
<dbReference type="GO" id="GO:0015180">
    <property type="term" value="F:L-alanine transmembrane transporter activity"/>
    <property type="evidence" value="ECO:0007669"/>
    <property type="project" value="TreeGrafter"/>
</dbReference>
<dbReference type="GO" id="GO:0015190">
    <property type="term" value="F:L-leucine transmembrane transporter activity"/>
    <property type="evidence" value="ECO:0007669"/>
    <property type="project" value="TreeGrafter"/>
</dbReference>
<dbReference type="GO" id="GO:0016323">
    <property type="term" value="C:basolateral plasma membrane"/>
    <property type="evidence" value="ECO:0007669"/>
    <property type="project" value="TreeGrafter"/>
</dbReference>
<accession>A0A6P3VVW2</accession>
<keyword evidence="1" id="KW-0472">Membrane</keyword>
<dbReference type="AlphaFoldDB" id="A0A6P3VVW2"/>
<dbReference type="SUPFAM" id="SSF51445">
    <property type="entry name" value="(Trans)glycosidases"/>
    <property type="match status" value="1"/>
</dbReference>
<dbReference type="Gene3D" id="3.20.20.80">
    <property type="entry name" value="Glycosidases"/>
    <property type="match status" value="1"/>
</dbReference>
<dbReference type="Pfam" id="PF16028">
    <property type="entry name" value="SLC3A2_N"/>
    <property type="match status" value="1"/>
</dbReference>
<dbReference type="GeneID" id="105899720"/>
<dbReference type="KEGG" id="char:105899720"/>
<dbReference type="GO" id="GO:0015173">
    <property type="term" value="F:aromatic amino acid transmembrane transporter activity"/>
    <property type="evidence" value="ECO:0007669"/>
    <property type="project" value="TreeGrafter"/>
</dbReference>
<name>A0A6P3VVW2_CLUHA</name>
<dbReference type="GO" id="GO:0016324">
    <property type="term" value="C:apical plasma membrane"/>
    <property type="evidence" value="ECO:0007669"/>
    <property type="project" value="TreeGrafter"/>
</dbReference>
<evidence type="ECO:0000313" key="5">
    <source>
        <dbReference type="RefSeq" id="XP_012682389.2"/>
    </source>
</evidence>
<feature type="domain" description="Glycosyl hydrolase family 13 catalytic" evidence="2">
    <location>
        <begin position="115"/>
        <end position="193"/>
    </location>
</feature>
<keyword evidence="1" id="KW-0812">Transmembrane</keyword>
<keyword evidence="4" id="KW-1185">Reference proteome</keyword>
<dbReference type="Gene3D" id="2.60.40.1180">
    <property type="entry name" value="Golgi alpha-mannosidase II"/>
    <property type="match status" value="1"/>
</dbReference>
<feature type="transmembrane region" description="Helical" evidence="1">
    <location>
        <begin position="72"/>
        <end position="92"/>
    </location>
</feature>
<reference evidence="5" key="1">
    <citation type="submission" date="2025-08" db="UniProtKB">
        <authorList>
            <consortium name="RefSeq"/>
        </authorList>
    </citation>
    <scope>IDENTIFICATION</scope>
</reference>
<dbReference type="OrthoDB" id="204980at2759"/>
<feature type="domain" description="Solute carrier family 3 member 2 N-terminal" evidence="3">
    <location>
        <begin position="51"/>
        <end position="110"/>
    </location>
</feature>